<dbReference type="PANTHER" id="PTHR11422">
    <property type="entry name" value="T-CELL SURFACE GLYCOPROTEIN CD4"/>
    <property type="match status" value="1"/>
</dbReference>
<dbReference type="Pfam" id="PF07686">
    <property type="entry name" value="V-set"/>
    <property type="match status" value="1"/>
</dbReference>
<dbReference type="SMART" id="SM00409">
    <property type="entry name" value="IG"/>
    <property type="match status" value="1"/>
</dbReference>
<evidence type="ECO:0000256" key="3">
    <source>
        <dbReference type="SAM" id="SignalP"/>
    </source>
</evidence>
<keyword evidence="2" id="KW-0472">Membrane</keyword>
<organism evidence="5 6">
    <name type="scientific">Xyrichtys novacula</name>
    <name type="common">Pearly razorfish</name>
    <name type="synonym">Hemipteronotus novacula</name>
    <dbReference type="NCBI Taxonomy" id="13765"/>
    <lineage>
        <taxon>Eukaryota</taxon>
        <taxon>Metazoa</taxon>
        <taxon>Chordata</taxon>
        <taxon>Craniata</taxon>
        <taxon>Vertebrata</taxon>
        <taxon>Euteleostomi</taxon>
        <taxon>Actinopterygii</taxon>
        <taxon>Neopterygii</taxon>
        <taxon>Teleostei</taxon>
        <taxon>Neoteleostei</taxon>
        <taxon>Acanthomorphata</taxon>
        <taxon>Eupercaria</taxon>
        <taxon>Labriformes</taxon>
        <taxon>Labridae</taxon>
        <taxon>Xyrichtys</taxon>
    </lineage>
</organism>
<evidence type="ECO:0000313" key="5">
    <source>
        <dbReference type="EMBL" id="CAJ1077870.1"/>
    </source>
</evidence>
<feature type="region of interest" description="Disordered" evidence="1">
    <location>
        <begin position="273"/>
        <end position="298"/>
    </location>
</feature>
<dbReference type="PANTHER" id="PTHR11422:SF5">
    <property type="entry name" value="DIVERSE IMMUNOGLOBULIN DOMAIN-CONTAINING PROTEIN 1.1 ISOFORM X1-RELATED"/>
    <property type="match status" value="1"/>
</dbReference>
<dbReference type="GO" id="GO:0070374">
    <property type="term" value="P:positive regulation of ERK1 and ERK2 cascade"/>
    <property type="evidence" value="ECO:0007669"/>
    <property type="project" value="TreeGrafter"/>
</dbReference>
<dbReference type="EMBL" id="OY660880">
    <property type="protein sequence ID" value="CAJ1077870.1"/>
    <property type="molecule type" value="Genomic_DNA"/>
</dbReference>
<evidence type="ECO:0000256" key="1">
    <source>
        <dbReference type="SAM" id="MobiDB-lite"/>
    </source>
</evidence>
<sequence>MSLFVILVLLFTEAVSGLEEQSVTVRVGDEVTLPCKNVTKDQHSCDKTAWLYSPEEGVISEWLVTHGNISKTAISKGYSDRLRVAAVSGLEEQSVTIRVGDEVTLPCKNVIKDQQSCDKTAWLYRQEEGVIPVELVTLGNISKSAISRGYSDRLRVGEDCSLVLKNVSREDVGRYACRQFKPGVTTEARIFLSVINMVNQEVMFYCSVFTYNGCRHTVQWQYKGSMTDVHTVLRTCSAEVTFPAPLQKSNSEEQLVCNVTDNKSGQTHLWDVNLQSSNGNNGGRKPSGKQETTGGESSTKPALIRSIIVSVGLLGLIITVVTVNIWTRTEVKRKLKKHDAVNEDEGSVHYENCGAHAAAVRLH</sequence>
<accession>A0AAV1GVP0</accession>
<feature type="domain" description="Ig-like" evidence="4">
    <location>
        <begin position="85"/>
        <end position="178"/>
    </location>
</feature>
<dbReference type="Gene3D" id="2.60.40.10">
    <property type="entry name" value="Immunoglobulins"/>
    <property type="match status" value="2"/>
</dbReference>
<keyword evidence="3" id="KW-0732">Signal</keyword>
<dbReference type="PROSITE" id="PS50835">
    <property type="entry name" value="IG_LIKE"/>
    <property type="match status" value="1"/>
</dbReference>
<dbReference type="InterPro" id="IPR013106">
    <property type="entry name" value="Ig_V-set"/>
</dbReference>
<dbReference type="InterPro" id="IPR013783">
    <property type="entry name" value="Ig-like_fold"/>
</dbReference>
<dbReference type="GO" id="GO:0045121">
    <property type="term" value="C:membrane raft"/>
    <property type="evidence" value="ECO:0007669"/>
    <property type="project" value="TreeGrafter"/>
</dbReference>
<dbReference type="Proteomes" id="UP001178508">
    <property type="component" value="Chromosome 17"/>
</dbReference>
<dbReference type="InterPro" id="IPR007110">
    <property type="entry name" value="Ig-like_dom"/>
</dbReference>
<name>A0AAV1GVP0_XYRNO</name>
<dbReference type="InterPro" id="IPR036179">
    <property type="entry name" value="Ig-like_dom_sf"/>
</dbReference>
<dbReference type="GO" id="GO:0042289">
    <property type="term" value="F:MHC class II protein binding"/>
    <property type="evidence" value="ECO:0007669"/>
    <property type="project" value="TreeGrafter"/>
</dbReference>
<feature type="chain" id="PRO_5043449300" evidence="3">
    <location>
        <begin position="18"/>
        <end position="363"/>
    </location>
</feature>
<dbReference type="InterPro" id="IPR003599">
    <property type="entry name" value="Ig_sub"/>
</dbReference>
<keyword evidence="2" id="KW-1133">Transmembrane helix</keyword>
<feature type="transmembrane region" description="Helical" evidence="2">
    <location>
        <begin position="307"/>
        <end position="327"/>
    </location>
</feature>
<feature type="compositionally biased region" description="Polar residues" evidence="1">
    <location>
        <begin position="289"/>
        <end position="298"/>
    </location>
</feature>
<protein>
    <submittedName>
        <fullName evidence="5">Uncharacterized protein LOC121520993 isoform X1</fullName>
    </submittedName>
</protein>
<keyword evidence="2" id="KW-0812">Transmembrane</keyword>
<gene>
    <name evidence="5" type="ORF">XNOV1_A022505</name>
</gene>
<evidence type="ECO:0000259" key="4">
    <source>
        <dbReference type="PROSITE" id="PS50835"/>
    </source>
</evidence>
<dbReference type="GO" id="GO:0035723">
    <property type="term" value="P:interleukin-15-mediated signaling pathway"/>
    <property type="evidence" value="ECO:0007669"/>
    <property type="project" value="TreeGrafter"/>
</dbReference>
<reference evidence="5" key="1">
    <citation type="submission" date="2023-08" db="EMBL/GenBank/DDBJ databases">
        <authorList>
            <person name="Alioto T."/>
            <person name="Alioto T."/>
            <person name="Gomez Garrido J."/>
        </authorList>
    </citation>
    <scope>NUCLEOTIDE SEQUENCE</scope>
</reference>
<proteinExistence type="predicted"/>
<dbReference type="GO" id="GO:0042110">
    <property type="term" value="P:T cell activation"/>
    <property type="evidence" value="ECO:0007669"/>
    <property type="project" value="TreeGrafter"/>
</dbReference>
<dbReference type="GO" id="GO:0009897">
    <property type="term" value="C:external side of plasma membrane"/>
    <property type="evidence" value="ECO:0007669"/>
    <property type="project" value="TreeGrafter"/>
</dbReference>
<dbReference type="AlphaFoldDB" id="A0AAV1GVP0"/>
<evidence type="ECO:0000313" key="6">
    <source>
        <dbReference type="Proteomes" id="UP001178508"/>
    </source>
</evidence>
<evidence type="ECO:0000256" key="2">
    <source>
        <dbReference type="SAM" id="Phobius"/>
    </source>
</evidence>
<keyword evidence="6" id="KW-1185">Reference proteome</keyword>
<dbReference type="GO" id="GO:1990782">
    <property type="term" value="F:protein tyrosine kinase binding"/>
    <property type="evidence" value="ECO:0007669"/>
    <property type="project" value="TreeGrafter"/>
</dbReference>
<dbReference type="SUPFAM" id="SSF48726">
    <property type="entry name" value="Immunoglobulin"/>
    <property type="match status" value="1"/>
</dbReference>
<feature type="signal peptide" evidence="3">
    <location>
        <begin position="1"/>
        <end position="17"/>
    </location>
</feature>